<protein>
    <submittedName>
        <fullName evidence="1">Uncharacterized protein</fullName>
    </submittedName>
</protein>
<dbReference type="Pfam" id="PF11927">
    <property type="entry name" value="HODM_asu-like"/>
    <property type="match status" value="1"/>
</dbReference>
<comment type="caution">
    <text evidence="1">The sequence shown here is derived from an EMBL/GenBank/DDBJ whole genome shotgun (WGS) entry which is preliminary data.</text>
</comment>
<gene>
    <name evidence="1" type="ORF">EDD36DRAFT_414386</name>
</gene>
<reference evidence="1" key="1">
    <citation type="journal article" date="2022" name="bioRxiv">
        <title>Deciphering the potential niche of two novel black yeast fungi from a biological soil crust based on their genomes, phenotypes, and melanin regulation.</title>
        <authorList>
            <consortium name="DOE Joint Genome Institute"/>
            <person name="Carr E.C."/>
            <person name="Barton Q."/>
            <person name="Grambo S."/>
            <person name="Sullivan M."/>
            <person name="Renfro C.M."/>
            <person name="Kuo A."/>
            <person name="Pangilinan J."/>
            <person name="Lipzen A."/>
            <person name="Keymanesh K."/>
            <person name="Savage E."/>
            <person name="Barry K."/>
            <person name="Grigoriev I.V."/>
            <person name="Riekhof W.R."/>
            <person name="Harris S.S."/>
        </authorList>
    </citation>
    <scope>NUCLEOTIDE SEQUENCE</scope>
    <source>
        <strain evidence="1">JF 03-4F</strain>
    </source>
</reference>
<dbReference type="InterPro" id="IPR021848">
    <property type="entry name" value="HODM_asu-like"/>
</dbReference>
<accession>A0AAN6III4</accession>
<dbReference type="AlphaFoldDB" id="A0AAN6III4"/>
<name>A0AAN6III4_9EURO</name>
<organism evidence="1 2">
    <name type="scientific">Exophiala viscosa</name>
    <dbReference type="NCBI Taxonomy" id="2486360"/>
    <lineage>
        <taxon>Eukaryota</taxon>
        <taxon>Fungi</taxon>
        <taxon>Dikarya</taxon>
        <taxon>Ascomycota</taxon>
        <taxon>Pezizomycotina</taxon>
        <taxon>Eurotiomycetes</taxon>
        <taxon>Chaetothyriomycetidae</taxon>
        <taxon>Chaetothyriales</taxon>
        <taxon>Herpotrichiellaceae</taxon>
        <taxon>Exophiala</taxon>
    </lineage>
</organism>
<sequence>MALRLQLRHSSLDDQEPLQGHLAPDLASGLLRDRDAQPGRTAIFAQAETLRGWCHVKSAVKWRGTVVGSTFQGPSAVVTRYKDAHITGASLRLQGVTLLDRWATQILVPYQSMVMETVLSLAKLQETSAKDLILSWQPWAILLLCSFLPTRLFLYGRRPCKAGVQPVESKPSQKPASAEQKPDWNTITFQHITPKDHNFDWTQTPEQPYRPWHNGPHHVTMGIKRTSLEEWVEIDHKYLERYSYKRHLFSTYPEKTIQCLPGSEEASFEALYLLADLLPRRYPSMFQATSTGISNLVTGDTWDLRRESSIWNDYHPLQVMGLLTTEDWFIMQPDEQDPSVTRLRAGANCFPAGWKIQERIGHSLWEIHAGKVPMYEEKLALSMDRFFQKLRVDSPVMRFNYAIDNSSELFHINSHHNLKPEEREPVELDGLFLRVERQFLQRLPKTRGIVFSIRTYITPIREVTKDKEMAKALRTSVDSYGPELAAYKNKPLWNDVLAAHLDEVVGVMK</sequence>
<evidence type="ECO:0000313" key="1">
    <source>
        <dbReference type="EMBL" id="KAI1618726.1"/>
    </source>
</evidence>
<proteinExistence type="predicted"/>
<keyword evidence="2" id="KW-1185">Reference proteome</keyword>
<evidence type="ECO:0000313" key="2">
    <source>
        <dbReference type="Proteomes" id="UP001203852"/>
    </source>
</evidence>
<dbReference type="Proteomes" id="UP001203852">
    <property type="component" value="Unassembled WGS sequence"/>
</dbReference>
<dbReference type="EMBL" id="MU404350">
    <property type="protein sequence ID" value="KAI1618726.1"/>
    <property type="molecule type" value="Genomic_DNA"/>
</dbReference>